<reference evidence="1 2" key="1">
    <citation type="journal article" date="2018" name="Front. Plant Sci.">
        <title>Red Clover (Trifolium pratense) and Zigzag Clover (T. medium) - A Picture of Genomic Similarities and Differences.</title>
        <authorList>
            <person name="Dluhosova J."/>
            <person name="Istvanek J."/>
            <person name="Nedelnik J."/>
            <person name="Repkova J."/>
        </authorList>
    </citation>
    <scope>NUCLEOTIDE SEQUENCE [LARGE SCALE GENOMIC DNA]</scope>
    <source>
        <strain evidence="2">cv. 10/8</strain>
        <tissue evidence="1">Leaf</tissue>
    </source>
</reference>
<comment type="caution">
    <text evidence="1">The sequence shown here is derived from an EMBL/GenBank/DDBJ whole genome shotgun (WGS) entry which is preliminary data.</text>
</comment>
<accession>A0A392V1P8</accession>
<sequence>MLMMSPGDMLSRQARLALLVLPDLA</sequence>
<proteinExistence type="predicted"/>
<protein>
    <submittedName>
        <fullName evidence="1">Uncharacterized protein</fullName>
    </submittedName>
</protein>
<dbReference type="AlphaFoldDB" id="A0A392V1P8"/>
<dbReference type="Proteomes" id="UP000265520">
    <property type="component" value="Unassembled WGS sequence"/>
</dbReference>
<organism evidence="1 2">
    <name type="scientific">Trifolium medium</name>
    <dbReference type="NCBI Taxonomy" id="97028"/>
    <lineage>
        <taxon>Eukaryota</taxon>
        <taxon>Viridiplantae</taxon>
        <taxon>Streptophyta</taxon>
        <taxon>Embryophyta</taxon>
        <taxon>Tracheophyta</taxon>
        <taxon>Spermatophyta</taxon>
        <taxon>Magnoliopsida</taxon>
        <taxon>eudicotyledons</taxon>
        <taxon>Gunneridae</taxon>
        <taxon>Pentapetalae</taxon>
        <taxon>rosids</taxon>
        <taxon>fabids</taxon>
        <taxon>Fabales</taxon>
        <taxon>Fabaceae</taxon>
        <taxon>Papilionoideae</taxon>
        <taxon>50 kb inversion clade</taxon>
        <taxon>NPAAA clade</taxon>
        <taxon>Hologalegina</taxon>
        <taxon>IRL clade</taxon>
        <taxon>Trifolieae</taxon>
        <taxon>Trifolium</taxon>
    </lineage>
</organism>
<evidence type="ECO:0000313" key="2">
    <source>
        <dbReference type="Proteomes" id="UP000265520"/>
    </source>
</evidence>
<evidence type="ECO:0000313" key="1">
    <source>
        <dbReference type="EMBL" id="MCI80340.1"/>
    </source>
</evidence>
<dbReference type="EMBL" id="LXQA010993498">
    <property type="protein sequence ID" value="MCI80340.1"/>
    <property type="molecule type" value="Genomic_DNA"/>
</dbReference>
<name>A0A392V1P8_9FABA</name>
<keyword evidence="2" id="KW-1185">Reference proteome</keyword>
<feature type="non-terminal residue" evidence="1">
    <location>
        <position position="25"/>
    </location>
</feature>